<keyword evidence="1" id="KW-0677">Repeat</keyword>
<feature type="compositionally biased region" description="Polar residues" evidence="3">
    <location>
        <begin position="747"/>
        <end position="763"/>
    </location>
</feature>
<evidence type="ECO:0000313" key="4">
    <source>
        <dbReference type="EMBL" id="KIM40211.1"/>
    </source>
</evidence>
<feature type="region of interest" description="Disordered" evidence="3">
    <location>
        <begin position="115"/>
        <end position="177"/>
    </location>
</feature>
<dbReference type="GO" id="GO:0051016">
    <property type="term" value="P:barbed-end actin filament capping"/>
    <property type="evidence" value="ECO:0007669"/>
    <property type="project" value="TreeGrafter"/>
</dbReference>
<name>A0A0C3C9H0_HEBCY</name>
<feature type="compositionally biased region" description="Pro residues" evidence="3">
    <location>
        <begin position="1048"/>
        <end position="1060"/>
    </location>
</feature>
<dbReference type="HOGENOM" id="CLU_003265_0_0_1"/>
<keyword evidence="2" id="KW-0175">Coiled coil</keyword>
<dbReference type="GO" id="GO:0005546">
    <property type="term" value="F:phosphatidylinositol-4,5-bisphosphate binding"/>
    <property type="evidence" value="ECO:0007669"/>
    <property type="project" value="TreeGrafter"/>
</dbReference>
<feature type="compositionally biased region" description="Basic and acidic residues" evidence="3">
    <location>
        <begin position="1166"/>
        <end position="1183"/>
    </location>
</feature>
<dbReference type="GO" id="GO:0051014">
    <property type="term" value="P:actin filament severing"/>
    <property type="evidence" value="ECO:0007669"/>
    <property type="project" value="TreeGrafter"/>
</dbReference>
<dbReference type="InterPro" id="IPR007122">
    <property type="entry name" value="Villin/Gelsolin"/>
</dbReference>
<reference evidence="5" key="2">
    <citation type="submission" date="2015-01" db="EMBL/GenBank/DDBJ databases">
        <title>Evolutionary Origins and Diversification of the Mycorrhizal Mutualists.</title>
        <authorList>
            <consortium name="DOE Joint Genome Institute"/>
            <consortium name="Mycorrhizal Genomics Consortium"/>
            <person name="Kohler A."/>
            <person name="Kuo A."/>
            <person name="Nagy L.G."/>
            <person name="Floudas D."/>
            <person name="Copeland A."/>
            <person name="Barry K.W."/>
            <person name="Cichocki N."/>
            <person name="Veneault-Fourrey C."/>
            <person name="LaButti K."/>
            <person name="Lindquist E.A."/>
            <person name="Lipzen A."/>
            <person name="Lundell T."/>
            <person name="Morin E."/>
            <person name="Murat C."/>
            <person name="Riley R."/>
            <person name="Ohm R."/>
            <person name="Sun H."/>
            <person name="Tunlid A."/>
            <person name="Henrissat B."/>
            <person name="Grigoriev I.V."/>
            <person name="Hibbett D.S."/>
            <person name="Martin F."/>
        </authorList>
    </citation>
    <scope>NUCLEOTIDE SEQUENCE [LARGE SCALE GENOMIC DNA]</scope>
    <source>
        <strain evidence="5">h7</strain>
    </source>
</reference>
<feature type="compositionally biased region" description="Polar residues" evidence="3">
    <location>
        <begin position="209"/>
        <end position="231"/>
    </location>
</feature>
<accession>A0A0C3C9H0</accession>
<dbReference type="GO" id="GO:0008154">
    <property type="term" value="P:actin polymerization or depolymerization"/>
    <property type="evidence" value="ECO:0007669"/>
    <property type="project" value="TreeGrafter"/>
</dbReference>
<organism evidence="4 5">
    <name type="scientific">Hebeloma cylindrosporum</name>
    <dbReference type="NCBI Taxonomy" id="76867"/>
    <lineage>
        <taxon>Eukaryota</taxon>
        <taxon>Fungi</taxon>
        <taxon>Dikarya</taxon>
        <taxon>Basidiomycota</taxon>
        <taxon>Agaricomycotina</taxon>
        <taxon>Agaricomycetes</taxon>
        <taxon>Agaricomycetidae</taxon>
        <taxon>Agaricales</taxon>
        <taxon>Agaricineae</taxon>
        <taxon>Hymenogastraceae</taxon>
        <taxon>Hebeloma</taxon>
    </lineage>
</organism>
<dbReference type="GO" id="GO:0005737">
    <property type="term" value="C:cytoplasm"/>
    <property type="evidence" value="ECO:0007669"/>
    <property type="project" value="TreeGrafter"/>
</dbReference>
<evidence type="ECO:0000256" key="2">
    <source>
        <dbReference type="SAM" id="Coils"/>
    </source>
</evidence>
<dbReference type="SUPFAM" id="SSF55753">
    <property type="entry name" value="Actin depolymerizing proteins"/>
    <property type="match status" value="1"/>
</dbReference>
<dbReference type="GO" id="GO:0015629">
    <property type="term" value="C:actin cytoskeleton"/>
    <property type="evidence" value="ECO:0007669"/>
    <property type="project" value="TreeGrafter"/>
</dbReference>
<feature type="region of interest" description="Disordered" evidence="3">
    <location>
        <begin position="717"/>
        <end position="840"/>
    </location>
</feature>
<feature type="region of interest" description="Disordered" evidence="3">
    <location>
        <begin position="683"/>
        <end position="702"/>
    </location>
</feature>
<dbReference type="Gene3D" id="3.40.20.10">
    <property type="entry name" value="Severin"/>
    <property type="match status" value="1"/>
</dbReference>
<dbReference type="Proteomes" id="UP000053424">
    <property type="component" value="Unassembled WGS sequence"/>
</dbReference>
<feature type="compositionally biased region" description="Polar residues" evidence="3">
    <location>
        <begin position="381"/>
        <end position="408"/>
    </location>
</feature>
<feature type="compositionally biased region" description="Low complexity" evidence="3">
    <location>
        <begin position="641"/>
        <end position="657"/>
    </location>
</feature>
<feature type="region of interest" description="Disordered" evidence="3">
    <location>
        <begin position="868"/>
        <end position="920"/>
    </location>
</feature>
<keyword evidence="5" id="KW-1185">Reference proteome</keyword>
<protein>
    <recommendedName>
        <fullName evidence="6">Gelsolin repeat protein</fullName>
    </recommendedName>
</protein>
<sequence length="1595" mass="173217">MDSSFSSSPRRAYDSPKPETGLAEWTSKIKALQREVDADEEAEQKRLEEEIAAARQARLRRSRGAGGGSRVDSLDMSSNKELLQRLETSNDTTFNDAPKSIDARKIDQETALRKLMGRNEVYNPDKTVSSSRPALDRSGSDSVSLAAFIGGRATGPRLNRHAPQPDAHDPTQFIQPDLSAPHPVFGRGGVAMPGMAAKKESKPIIGSDLSETYRPSTSVNAKPTSGSTPSTYGARFAPKLDEPSIPDRIDLKRRSFTSATKEVIPSVAQRYTESIAPSTEKDSTSAPKTFQEAPMNVAGASSAQPTNTYKFTAPSAAPLISVRKSPSFTSLNRKDESSLPSTKPLNVSRSNGPSSTFNAAAKPPLAPFSKKDEAVTPGSRVPSSKTLDISRSTPATSFNAVSKTPSFTSLSKKEEPPSPPLFSSTKPLDNPVVSKQGSGNSDTPLHRLMERNKVFNPDKLTADPARKSIAERAQSVSLAGFIGGSAGGPRLNRHAPQPDAHDPTQFVQPDTSAPHPIFGKGGIAMPGMSARKGTDPGLESSERYQPSSTAKPKWPPVKTIHDIKAGRPVSPQKTNNRERTTSAPGAALATPSIAHSSSWSSSTPSASGQTPTKGVRPITPVRDRTISGPSYSQSALNSYESSRSSISPSPFSRSSISTLSLNRPIQPQSKTTSVSPKIPIMTTLSPAFQKPPPPKDLTPSISRLQGRGFVQNMVKVSANLESSPSPSDRARPTSAGGRKSSVLDRWQPNTQPNTQSPSPTKSSYPIPLRRSTTQVPSDSPIDNPRSSSIPPLNGNGIHSIKTVASLPSMSKAASAPSRIHTEEPQQVEDPYPRSRTPGLGSATTMVLIKPKKSATDLTQLSHIDEHGMKHNFGRDEHKEESRYHTPPPLPSSPKKPLIHTTEDRARKRMKMTDPPSGAKELLQVVDVVPTEPMDEAPPIFSNPPAFHSISIISKDPEVSSRDVAPFQPEVDISSEWNVVQAGHQRDAKTPSSPPRKLSVSTQEEHVDPISRAKSTSPSPEVNPAHPPKAQAFGPISPVERTPSSGPLLPDPSPICSPPSSPSKHSRIPSTGKRPTVMQVAQDFLNPPKNEFHADPIISEPEVKPPESPLKPRATLSQMQAEKRKSSYERYSVMVLPPLKEEATPTPSPAGTLTRGTARLDVVLPSEQEKQSKSLEVPMTKEPEMSSSTSPVDSEKIQVSFPEVNISKLLNSPVKPFEQPPDILTISVEVLAITGTTATPLSRNLDIFYDSEILAIVHRTKSKSTGLASTTVWCWLGRRSLLGDREERKIHELSKRYGTSAKILHQLAEPAALIQTLGGRLAIRQGTRTHWSPENTSMHLVRSFSGVIIIDEHDLNIKNLCSAFSYCVTLLGSVYVWHGRGSTVQERAAALKYTETFSVDVVSPVELIEDEDDNDEMFWMILGDDTFAKADYWQWRGTFNHVDPSIWRIELSNEINPAISVPFISMEKDLQNSIYLLNCIWEIFVLVGKEARSNKLAIRFALDVGMQLSKESATSRPYTPTVHVLILPSQIPLDLRLGIRDLDEAWLNDGEIPDHMNLLPYSEAVDHLSISTWVDTSLKDSTMLPLGVGVGSTKAQ</sequence>
<feature type="compositionally biased region" description="Low complexity" evidence="3">
    <location>
        <begin position="589"/>
        <end position="612"/>
    </location>
</feature>
<evidence type="ECO:0000313" key="5">
    <source>
        <dbReference type="Proteomes" id="UP000053424"/>
    </source>
</evidence>
<feature type="coiled-coil region" evidence="2">
    <location>
        <begin position="22"/>
        <end position="57"/>
    </location>
</feature>
<feature type="region of interest" description="Disordered" evidence="3">
    <location>
        <begin position="57"/>
        <end position="78"/>
    </location>
</feature>
<dbReference type="EMBL" id="KN831783">
    <property type="protein sequence ID" value="KIM40211.1"/>
    <property type="molecule type" value="Genomic_DNA"/>
</dbReference>
<feature type="compositionally biased region" description="Polar residues" evidence="3">
    <location>
        <begin position="627"/>
        <end position="640"/>
    </location>
</feature>
<dbReference type="InterPro" id="IPR029006">
    <property type="entry name" value="ADF-H/Gelsolin-like_dom_sf"/>
</dbReference>
<reference evidence="4 5" key="1">
    <citation type="submission" date="2014-04" db="EMBL/GenBank/DDBJ databases">
        <authorList>
            <consortium name="DOE Joint Genome Institute"/>
            <person name="Kuo A."/>
            <person name="Gay G."/>
            <person name="Dore J."/>
            <person name="Kohler A."/>
            <person name="Nagy L.G."/>
            <person name="Floudas D."/>
            <person name="Copeland A."/>
            <person name="Barry K.W."/>
            <person name="Cichocki N."/>
            <person name="Veneault-Fourrey C."/>
            <person name="LaButti K."/>
            <person name="Lindquist E.A."/>
            <person name="Lipzen A."/>
            <person name="Lundell T."/>
            <person name="Morin E."/>
            <person name="Murat C."/>
            <person name="Sun H."/>
            <person name="Tunlid A."/>
            <person name="Henrissat B."/>
            <person name="Grigoriev I.V."/>
            <person name="Hibbett D.S."/>
            <person name="Martin F."/>
            <person name="Nordberg H.P."/>
            <person name="Cantor M.N."/>
            <person name="Hua S.X."/>
        </authorList>
    </citation>
    <scope>NUCLEOTIDE SEQUENCE [LARGE SCALE GENOMIC DNA]</scope>
    <source>
        <strain evidence="5">h7</strain>
    </source>
</reference>
<proteinExistence type="predicted"/>
<dbReference type="PANTHER" id="PTHR11977:SF51">
    <property type="entry name" value="PROTEIN FLIGHTLESS-1 HOMOLOG"/>
    <property type="match status" value="1"/>
</dbReference>
<feature type="compositionally biased region" description="Polar residues" evidence="3">
    <location>
        <begin position="299"/>
        <end position="310"/>
    </location>
</feature>
<evidence type="ECO:0008006" key="6">
    <source>
        <dbReference type="Google" id="ProtNLM"/>
    </source>
</evidence>
<feature type="region of interest" description="Disordered" evidence="3">
    <location>
        <begin position="485"/>
        <end position="678"/>
    </location>
</feature>
<feature type="compositionally biased region" description="Polar residues" evidence="3">
    <location>
        <begin position="433"/>
        <end position="443"/>
    </location>
</feature>
<dbReference type="SMART" id="SM00262">
    <property type="entry name" value="GEL"/>
    <property type="match status" value="1"/>
</dbReference>
<feature type="compositionally biased region" description="Basic and acidic residues" evidence="3">
    <location>
        <begin position="238"/>
        <end position="248"/>
    </location>
</feature>
<gene>
    <name evidence="4" type="ORF">M413DRAFT_446377</name>
</gene>
<feature type="region of interest" description="Disordered" evidence="3">
    <location>
        <begin position="956"/>
        <end position="1125"/>
    </location>
</feature>
<feature type="compositionally biased region" description="Polar residues" evidence="3">
    <location>
        <begin position="658"/>
        <end position="675"/>
    </location>
</feature>
<feature type="region of interest" description="Disordered" evidence="3">
    <location>
        <begin position="266"/>
        <end position="446"/>
    </location>
</feature>
<feature type="compositionally biased region" description="Basic and acidic residues" evidence="3">
    <location>
        <begin position="868"/>
        <end position="883"/>
    </location>
</feature>
<evidence type="ECO:0000256" key="3">
    <source>
        <dbReference type="SAM" id="MobiDB-lite"/>
    </source>
</evidence>
<feature type="region of interest" description="Disordered" evidence="3">
    <location>
        <begin position="1164"/>
        <end position="1194"/>
    </location>
</feature>
<feature type="compositionally biased region" description="Polar residues" evidence="3">
    <location>
        <begin position="338"/>
        <end position="358"/>
    </location>
</feature>
<dbReference type="OrthoDB" id="6375767at2759"/>
<dbReference type="STRING" id="686832.A0A0C3C9H0"/>
<feature type="region of interest" description="Disordered" evidence="3">
    <location>
        <begin position="1"/>
        <end position="21"/>
    </location>
</feature>
<feature type="region of interest" description="Disordered" evidence="3">
    <location>
        <begin position="197"/>
        <end position="248"/>
    </location>
</feature>
<dbReference type="GO" id="GO:0051015">
    <property type="term" value="F:actin filament binding"/>
    <property type="evidence" value="ECO:0007669"/>
    <property type="project" value="InterPro"/>
</dbReference>
<evidence type="ECO:0000256" key="1">
    <source>
        <dbReference type="ARBA" id="ARBA00022737"/>
    </source>
</evidence>
<dbReference type="PANTHER" id="PTHR11977">
    <property type="entry name" value="VILLIN"/>
    <property type="match status" value="1"/>
</dbReference>